<comment type="caution">
    <text evidence="7">The sequence shown here is derived from an EMBL/GenBank/DDBJ whole genome shotgun (WGS) entry which is preliminary data.</text>
</comment>
<dbReference type="CDD" id="cd00610">
    <property type="entry name" value="OAT_like"/>
    <property type="match status" value="1"/>
</dbReference>
<dbReference type="Gene3D" id="3.90.1150.10">
    <property type="entry name" value="Aspartate Aminotransferase, domain 1"/>
    <property type="match status" value="1"/>
</dbReference>
<dbReference type="PROSITE" id="PS00600">
    <property type="entry name" value="AA_TRANSFER_CLASS_3"/>
    <property type="match status" value="1"/>
</dbReference>
<dbReference type="InterPro" id="IPR005814">
    <property type="entry name" value="Aminotrans_3"/>
</dbReference>
<dbReference type="InterPro" id="IPR015421">
    <property type="entry name" value="PyrdxlP-dep_Trfase_major"/>
</dbReference>
<dbReference type="PANTHER" id="PTHR43552:SF2">
    <property type="entry name" value="DIAMINOBUTYRATE--2-OXOGLUTARATE TRANSAMINASE"/>
    <property type="match status" value="1"/>
</dbReference>
<organism evidence="7 8">
    <name type="scientific">Coraliomargarita sinensis</name>
    <dbReference type="NCBI Taxonomy" id="2174842"/>
    <lineage>
        <taxon>Bacteria</taxon>
        <taxon>Pseudomonadati</taxon>
        <taxon>Verrucomicrobiota</taxon>
        <taxon>Opitutia</taxon>
        <taxon>Puniceicoccales</taxon>
        <taxon>Coraliomargaritaceae</taxon>
        <taxon>Coraliomargarita</taxon>
    </lineage>
</organism>
<dbReference type="InterPro" id="IPR049704">
    <property type="entry name" value="Aminotrans_3_PPA_site"/>
</dbReference>
<keyword evidence="3" id="KW-0032">Aminotransferase</keyword>
<comment type="similarity">
    <text evidence="2 6">Belongs to the class-III pyridoxal-phosphate-dependent aminotransferase family.</text>
</comment>
<comment type="cofactor">
    <cofactor evidence="1">
        <name>pyridoxal 5'-phosphate</name>
        <dbReference type="ChEBI" id="CHEBI:597326"/>
    </cofactor>
</comment>
<dbReference type="NCBIfam" id="NF006733">
    <property type="entry name" value="PRK09264.1"/>
    <property type="match status" value="1"/>
</dbReference>
<dbReference type="FunFam" id="3.40.640.10:FF:000004">
    <property type="entry name" value="Acetylornithine aminotransferase"/>
    <property type="match status" value="1"/>
</dbReference>
<dbReference type="InParanoid" id="A0A317ZE11"/>
<dbReference type="Gene3D" id="3.40.640.10">
    <property type="entry name" value="Type I PLP-dependent aspartate aminotransferase-like (Major domain)"/>
    <property type="match status" value="1"/>
</dbReference>
<dbReference type="InterPro" id="IPR004637">
    <property type="entry name" value="Dat"/>
</dbReference>
<dbReference type="AlphaFoldDB" id="A0A317ZE11"/>
<evidence type="ECO:0000313" key="7">
    <source>
        <dbReference type="EMBL" id="PXA03390.1"/>
    </source>
</evidence>
<proteinExistence type="inferred from homology"/>
<dbReference type="PIRSF" id="PIRSF000521">
    <property type="entry name" value="Transaminase_4ab_Lys_Orn"/>
    <property type="match status" value="1"/>
</dbReference>
<dbReference type="PANTHER" id="PTHR43552">
    <property type="entry name" value="DIAMINOBUTYRATE--2-OXOGLUTARATE AMINOTRANSFERASE"/>
    <property type="match status" value="1"/>
</dbReference>
<dbReference type="EMBL" id="QHJQ01000009">
    <property type="protein sequence ID" value="PXA03390.1"/>
    <property type="molecule type" value="Genomic_DNA"/>
</dbReference>
<dbReference type="Proteomes" id="UP000247099">
    <property type="component" value="Unassembled WGS sequence"/>
</dbReference>
<dbReference type="OrthoDB" id="9807885at2"/>
<dbReference type="InterPro" id="IPR015422">
    <property type="entry name" value="PyrdxlP-dep_Trfase_small"/>
</dbReference>
<evidence type="ECO:0000256" key="3">
    <source>
        <dbReference type="ARBA" id="ARBA00022576"/>
    </source>
</evidence>
<dbReference type="RefSeq" id="WP_110131678.1">
    <property type="nucleotide sequence ID" value="NZ_QHJQ01000009.1"/>
</dbReference>
<keyword evidence="5 6" id="KW-0663">Pyridoxal phosphate</keyword>
<dbReference type="NCBIfam" id="TIGR00709">
    <property type="entry name" value="dat"/>
    <property type="match status" value="1"/>
</dbReference>
<evidence type="ECO:0000256" key="5">
    <source>
        <dbReference type="ARBA" id="ARBA00022898"/>
    </source>
</evidence>
<evidence type="ECO:0000256" key="4">
    <source>
        <dbReference type="ARBA" id="ARBA00022679"/>
    </source>
</evidence>
<dbReference type="GO" id="GO:0008483">
    <property type="term" value="F:transaminase activity"/>
    <property type="evidence" value="ECO:0007669"/>
    <property type="project" value="UniProtKB-KW"/>
</dbReference>
<evidence type="ECO:0000256" key="6">
    <source>
        <dbReference type="RuleBase" id="RU003560"/>
    </source>
</evidence>
<dbReference type="Pfam" id="PF00202">
    <property type="entry name" value="Aminotran_3"/>
    <property type="match status" value="1"/>
</dbReference>
<dbReference type="GO" id="GO:0030170">
    <property type="term" value="F:pyridoxal phosphate binding"/>
    <property type="evidence" value="ECO:0007669"/>
    <property type="project" value="InterPro"/>
</dbReference>
<dbReference type="InterPro" id="IPR015424">
    <property type="entry name" value="PyrdxlP-dep_Trfase"/>
</dbReference>
<evidence type="ECO:0000256" key="1">
    <source>
        <dbReference type="ARBA" id="ARBA00001933"/>
    </source>
</evidence>
<dbReference type="SUPFAM" id="SSF53383">
    <property type="entry name" value="PLP-dependent transferases"/>
    <property type="match status" value="1"/>
</dbReference>
<gene>
    <name evidence="7" type="ORF">DDZ13_11890</name>
</gene>
<accession>A0A317ZE11</accession>
<evidence type="ECO:0000313" key="8">
    <source>
        <dbReference type="Proteomes" id="UP000247099"/>
    </source>
</evidence>
<name>A0A317ZE11_9BACT</name>
<keyword evidence="4" id="KW-0808">Transferase</keyword>
<reference evidence="7 8" key="1">
    <citation type="submission" date="2018-05" db="EMBL/GenBank/DDBJ databases">
        <title>Coraliomargarita sinensis sp. nov., isolated from a marine solar saltern.</title>
        <authorList>
            <person name="Zhou L.Y."/>
        </authorList>
    </citation>
    <scope>NUCLEOTIDE SEQUENCE [LARGE SCALE GENOMIC DNA]</scope>
    <source>
        <strain evidence="7 8">WN38</strain>
    </source>
</reference>
<keyword evidence="8" id="KW-1185">Reference proteome</keyword>
<protein>
    <submittedName>
        <fullName evidence="7">Diaminobutyrate--2-oxoglutarate transaminase</fullName>
    </submittedName>
</protein>
<sequence>MSIFEERESEIRAYSRLYPVVFEKSRNAIISDETGKDYIDFFAGAGVLNFGHNNPAMKKAVIAHLEADGVTHSLDLETTVKRSFMERFTERVLEPRGMPHKMQFMGPTGTNAVEAAIKLARRVTGRNEIVAFQHGFHGMTLGALACTANSVFRNASGVPLQHVRHYPYGCEPVCLGCTRGCGMEGLERLRAQYADTSSGVAAPAAFLVEPIQAEGGVNVASKEWLHGLQKLAKEIGALVIFDDIQAGMGRTGSFFSFDGMDLDPDIICLAKGLGGLGTPIAMNLVKPEHDNRWKPGEHTGTFRGQSLSFVAGTEALDYFKDESLMDEVKAKSAKIFEALAPLEKHPGVQVRGKGMIAGLDLGDGALVKEVVHKCFDAGVLICPCGTGGRVLKLIPPLTIPDDQLEQGLKIITQAAEEVLQAA</sequence>
<evidence type="ECO:0000256" key="2">
    <source>
        <dbReference type="ARBA" id="ARBA00008954"/>
    </source>
</evidence>